<evidence type="ECO:0000313" key="2">
    <source>
        <dbReference type="Proteomes" id="UP000815325"/>
    </source>
</evidence>
<evidence type="ECO:0008006" key="3">
    <source>
        <dbReference type="Google" id="ProtNLM"/>
    </source>
</evidence>
<organism evidence="1 2">
    <name type="scientific">Dunaliella salina</name>
    <name type="common">Green alga</name>
    <name type="synonym">Protococcus salinus</name>
    <dbReference type="NCBI Taxonomy" id="3046"/>
    <lineage>
        <taxon>Eukaryota</taxon>
        <taxon>Viridiplantae</taxon>
        <taxon>Chlorophyta</taxon>
        <taxon>core chlorophytes</taxon>
        <taxon>Chlorophyceae</taxon>
        <taxon>CS clade</taxon>
        <taxon>Chlamydomonadales</taxon>
        <taxon>Dunaliellaceae</taxon>
        <taxon>Dunaliella</taxon>
    </lineage>
</organism>
<sequence length="120" mass="13329">MPAMRSMCKSSCPYQLCFMQHEVPDMPAMLAIYRSSCPYCMCFMQCVIPHSPAIHAIRRSTTGGTEDTEECLLHGLKQCGPPQEAGRTQRSAYCMPWPHTAWCALRALPSTAPLTSMGKN</sequence>
<reference evidence="1" key="1">
    <citation type="submission" date="2017-08" db="EMBL/GenBank/DDBJ databases">
        <authorList>
            <person name="Polle J.E."/>
            <person name="Barry K."/>
            <person name="Cushman J."/>
            <person name="Schmutz J."/>
            <person name="Tran D."/>
            <person name="Hathwaick L.T."/>
            <person name="Yim W.C."/>
            <person name="Jenkins J."/>
            <person name="Mckie-Krisberg Z.M."/>
            <person name="Prochnik S."/>
            <person name="Lindquist E."/>
            <person name="Dockter R.B."/>
            <person name="Adam C."/>
            <person name="Molina H."/>
            <person name="Bunkerborg J."/>
            <person name="Jin E."/>
            <person name="Buchheim M."/>
            <person name="Magnuson J."/>
        </authorList>
    </citation>
    <scope>NUCLEOTIDE SEQUENCE</scope>
    <source>
        <strain evidence="1">CCAP 19/18</strain>
    </source>
</reference>
<feature type="non-terminal residue" evidence="1">
    <location>
        <position position="120"/>
    </location>
</feature>
<proteinExistence type="predicted"/>
<evidence type="ECO:0000313" key="1">
    <source>
        <dbReference type="EMBL" id="KAF5837267.1"/>
    </source>
</evidence>
<keyword evidence="2" id="KW-1185">Reference proteome</keyword>
<comment type="caution">
    <text evidence="1">The sequence shown here is derived from an EMBL/GenBank/DDBJ whole genome shotgun (WGS) entry which is preliminary data.</text>
</comment>
<name>A0ABQ7GRM1_DUNSA</name>
<dbReference type="EMBL" id="MU069622">
    <property type="protein sequence ID" value="KAF5837267.1"/>
    <property type="molecule type" value="Genomic_DNA"/>
</dbReference>
<gene>
    <name evidence="1" type="ORF">DUNSADRAFT_4594</name>
</gene>
<protein>
    <recommendedName>
        <fullName evidence="3">Encoded protein</fullName>
    </recommendedName>
</protein>
<accession>A0ABQ7GRM1</accession>
<dbReference type="Proteomes" id="UP000815325">
    <property type="component" value="Unassembled WGS sequence"/>
</dbReference>